<sequence>MHKQINQRGILPAGLYQDVQTAVERLNGALSRVIRKIKKNKSEETPIIFKYEEDSMRASLEVNDPAIMTRLSPKLCEFLDIEDKEYQGTAVATSRHPLSNIFGQCAVYIYTDLIEPRHVDALQSQLALSGFCRDTAGELDVMDGDKNKGFFLQERNGLRKVKSVTWCAEFMLIYFTKRSF</sequence>
<dbReference type="AlphaFoldDB" id="A0AAV4EKI4"/>
<keyword evidence="2" id="KW-1185">Reference proteome</keyword>
<organism evidence="1 2">
    <name type="scientific">Elysia marginata</name>
    <dbReference type="NCBI Taxonomy" id="1093978"/>
    <lineage>
        <taxon>Eukaryota</taxon>
        <taxon>Metazoa</taxon>
        <taxon>Spiralia</taxon>
        <taxon>Lophotrochozoa</taxon>
        <taxon>Mollusca</taxon>
        <taxon>Gastropoda</taxon>
        <taxon>Heterobranchia</taxon>
        <taxon>Euthyneura</taxon>
        <taxon>Panpulmonata</taxon>
        <taxon>Sacoglossa</taxon>
        <taxon>Placobranchoidea</taxon>
        <taxon>Plakobranchidae</taxon>
        <taxon>Elysia</taxon>
    </lineage>
</organism>
<proteinExistence type="predicted"/>
<gene>
    <name evidence="1" type="ORF">ElyMa_003540100</name>
</gene>
<dbReference type="Proteomes" id="UP000762676">
    <property type="component" value="Unassembled WGS sequence"/>
</dbReference>
<accession>A0AAV4EKI4</accession>
<name>A0AAV4EKI4_9GAST</name>
<evidence type="ECO:0000313" key="1">
    <source>
        <dbReference type="EMBL" id="GFR60786.1"/>
    </source>
</evidence>
<protein>
    <submittedName>
        <fullName evidence="1">Uncharacterized protein</fullName>
    </submittedName>
</protein>
<evidence type="ECO:0000313" key="2">
    <source>
        <dbReference type="Proteomes" id="UP000762676"/>
    </source>
</evidence>
<reference evidence="1 2" key="1">
    <citation type="journal article" date="2021" name="Elife">
        <title>Chloroplast acquisition without the gene transfer in kleptoplastic sea slugs, Plakobranchus ocellatus.</title>
        <authorList>
            <person name="Maeda T."/>
            <person name="Takahashi S."/>
            <person name="Yoshida T."/>
            <person name="Shimamura S."/>
            <person name="Takaki Y."/>
            <person name="Nagai Y."/>
            <person name="Toyoda A."/>
            <person name="Suzuki Y."/>
            <person name="Arimoto A."/>
            <person name="Ishii H."/>
            <person name="Satoh N."/>
            <person name="Nishiyama T."/>
            <person name="Hasebe M."/>
            <person name="Maruyama T."/>
            <person name="Minagawa J."/>
            <person name="Obokata J."/>
            <person name="Shigenobu S."/>
        </authorList>
    </citation>
    <scope>NUCLEOTIDE SEQUENCE [LARGE SCALE GENOMIC DNA]</scope>
</reference>
<comment type="caution">
    <text evidence="1">The sequence shown here is derived from an EMBL/GenBank/DDBJ whole genome shotgun (WGS) entry which is preliminary data.</text>
</comment>
<dbReference type="EMBL" id="BMAT01007247">
    <property type="protein sequence ID" value="GFR60786.1"/>
    <property type="molecule type" value="Genomic_DNA"/>
</dbReference>